<feature type="compositionally biased region" description="Pro residues" evidence="1">
    <location>
        <begin position="394"/>
        <end position="403"/>
    </location>
</feature>
<sequence length="966" mass="107197">MYRGRHHATLLNSDRGGSSMKERDSSNKFGRNPFRHTTRSSVSSPPPPPPVTHSMGSGGTTTTLGSSNSESRNVSNNDGRKPSPPQPPPPPPPSSLASTSSPKPSRPSSSSSNTSSSSKPPPPPPLSSSSASSPKPNRPPPPPPIETTNSSSSSSKTAVVLATKVTERTPPPPPPPSNPSPPPPIKERGSNHITTSPAVSKDRYESSRRGESNDYHRHRSNSPPRRQSSSSRSHTDDDSPRRSPQKRSTSPNRYNKYSNTGSHYRGKPYHSDRSRSKSPSRDYGSTSERDNKETLTTKATLVSLSPKDERKMPDTQENQKGSPSIVSVPQPPPPPPPTSSTEDQVPPPPPPPVSKLSPEPSTNIPKAQIQQVPPPPPIEPPPKDSRRASAVVSLPPPPPPPLPSFTSPTDSASKPKINAKAERIATHKRPQQEEDQIFNKLNDIRDKQKEGTKEGVKEGEKRKLEHIEVDNISSKIPKIIDTRSTNDIGVAASLEKIELNIDKPASSHQAAMTSNVNIFETSAMPKTSPQYHSRILRISIESRNPIINKELEGDGIFKFFPNATRAKKEGTRDFLVEFACLEDVIPFLERETIASIEEEYITLKIPKSSIPNQYKNNDSLLMSDFIEFLNVKSDQGARDVAQTYWENLVESLRIPNSSSSFDFLKFRERRVLKNIGGFDFGILVSDTSNVEGGVENKNSSATQESCFIYAFVIEKPESQYCVLTVDELRKCFPTAKHISIIEPEKILLEFNSVDDIKVYKKISNHNIYRVRNREFLLKKASQIQQQNVLSRKDDSSVVMNGEVEIICPVTPTTLGSSNTTETPKSSKAQEILSLLRRQLQEKTPKAPAESEGQRVESLRNILRQQMSSKSVSPTSNTSDTNNSSAEFIHLENNSDNMELIHEENNVMDVTVEEESNEPPKPEIQNLRSMLRQQMTEQKNDTLRTPQKPRKKTFSYHYSLFHKSFTK</sequence>
<feature type="compositionally biased region" description="Low complexity" evidence="1">
    <location>
        <begin position="52"/>
        <end position="77"/>
    </location>
</feature>
<feature type="compositionally biased region" description="Pro residues" evidence="1">
    <location>
        <begin position="82"/>
        <end position="94"/>
    </location>
</feature>
<organism evidence="2 3">
    <name type="scientific">Naegleria lovaniensis</name>
    <name type="common">Amoeba</name>
    <dbReference type="NCBI Taxonomy" id="51637"/>
    <lineage>
        <taxon>Eukaryota</taxon>
        <taxon>Discoba</taxon>
        <taxon>Heterolobosea</taxon>
        <taxon>Tetramitia</taxon>
        <taxon>Eutetramitia</taxon>
        <taxon>Vahlkampfiidae</taxon>
        <taxon>Naegleria</taxon>
    </lineage>
</organism>
<feature type="region of interest" description="Disordered" evidence="1">
    <location>
        <begin position="1"/>
        <end position="438"/>
    </location>
</feature>
<dbReference type="RefSeq" id="XP_044554419.1">
    <property type="nucleotide sequence ID" value="XM_044686885.1"/>
</dbReference>
<feature type="compositionally biased region" description="Pro residues" evidence="1">
    <location>
        <begin position="329"/>
        <end position="338"/>
    </location>
</feature>
<reference evidence="2 3" key="1">
    <citation type="journal article" date="2018" name="BMC Genomics">
        <title>The genome of Naegleria lovaniensis, the basis for a comparative approach to unravel pathogenicity factors of the human pathogenic amoeba N. fowleri.</title>
        <authorList>
            <person name="Liechti N."/>
            <person name="Schurch N."/>
            <person name="Bruggmann R."/>
            <person name="Wittwer M."/>
        </authorList>
    </citation>
    <scope>NUCLEOTIDE SEQUENCE [LARGE SCALE GENOMIC DNA]</scope>
    <source>
        <strain evidence="2 3">ATCC 30569</strain>
    </source>
</reference>
<dbReference type="AlphaFoldDB" id="A0AA88GX10"/>
<protein>
    <submittedName>
        <fullName evidence="2">Uncharacterized protein</fullName>
    </submittedName>
</protein>
<proteinExistence type="predicted"/>
<feature type="compositionally biased region" description="Basic and acidic residues" evidence="1">
    <location>
        <begin position="200"/>
        <end position="215"/>
    </location>
</feature>
<name>A0AA88GX10_NAELO</name>
<feature type="compositionally biased region" description="Polar residues" evidence="1">
    <location>
        <begin position="246"/>
        <end position="262"/>
    </location>
</feature>
<feature type="compositionally biased region" description="Low complexity" evidence="1">
    <location>
        <begin position="146"/>
        <end position="156"/>
    </location>
</feature>
<comment type="caution">
    <text evidence="2">The sequence shown here is derived from an EMBL/GenBank/DDBJ whole genome shotgun (WGS) entry which is preliminary data.</text>
</comment>
<feature type="compositionally biased region" description="Low complexity" evidence="1">
    <location>
        <begin position="221"/>
        <end position="232"/>
    </location>
</feature>
<feature type="compositionally biased region" description="Low complexity" evidence="1">
    <location>
        <begin position="95"/>
        <end position="118"/>
    </location>
</feature>
<dbReference type="Proteomes" id="UP000816034">
    <property type="component" value="Unassembled WGS sequence"/>
</dbReference>
<evidence type="ECO:0000313" key="2">
    <source>
        <dbReference type="EMBL" id="KAG2392525.1"/>
    </source>
</evidence>
<keyword evidence="3" id="KW-1185">Reference proteome</keyword>
<evidence type="ECO:0000256" key="1">
    <source>
        <dbReference type="SAM" id="MobiDB-lite"/>
    </source>
</evidence>
<dbReference type="GeneID" id="68103704"/>
<dbReference type="EMBL" id="PYSW02000004">
    <property type="protein sequence ID" value="KAG2392525.1"/>
    <property type="molecule type" value="Genomic_DNA"/>
</dbReference>
<feature type="compositionally biased region" description="Pro residues" evidence="1">
    <location>
        <begin position="169"/>
        <end position="184"/>
    </location>
</feature>
<evidence type="ECO:0000313" key="3">
    <source>
        <dbReference type="Proteomes" id="UP000816034"/>
    </source>
</evidence>
<accession>A0AA88GX10</accession>
<gene>
    <name evidence="2" type="ORF">C9374_011250</name>
</gene>
<feature type="compositionally biased region" description="Pro residues" evidence="1">
    <location>
        <begin position="136"/>
        <end position="145"/>
    </location>
</feature>